<sequence>MDRFKECSSYGALYNREHYCSNVSSVDNFVCDPNLISYDETVNSSQQPPRNCSTCGGPFGGLYYRQCTCERCRINYMDEVCALCCYEVEKSFVNDLNPNSFIDSPNIFNPPPQPQTETAKVLLLSWEKFFEIKHAFKEKQHQPKDIQELLRKILKDVKIISEELADYINTPNWNCPAFYDNDDEDDDKEYTIAITPVLPTVEPDNSLSMGDEHLSTIPEKEESSVEDLVPIPSESEGISDSMCDVPFCDNSTPLEASKDHSEILLDSNNDYSSSDDDSPYSEDIDYVDALPPDPELVSLEEVKDFDPENGEIDTDILLTIKDDILREKLLNINLLIAKIEALKDNPTPSSDFVTKSPSTSPNSFLEETNISYNSLPESETFCFNLEEKSSGNPTSYTDLSLPDYEAFFCDSEPDSGDFTMGVVEDIFDNPTREPRVHVPNVLPTHPTLQLDSDFTLSSDSLGSDLVVSFPSGTRNKIFDPGIFIEVQSKRFLSPNEFSISFIRDPLSPVFDTLLPFSSENEDNVFNPGILASNEEKSPHLLSHRGFKAFQLISESPMMISGGDIPILDVPFLHFYPP</sequence>
<name>A0ABQ4X5Z5_9ASTR</name>
<evidence type="ECO:0000313" key="2">
    <source>
        <dbReference type="EMBL" id="GJS60643.1"/>
    </source>
</evidence>
<reference evidence="2" key="1">
    <citation type="journal article" date="2022" name="Int. J. Mol. Sci.">
        <title>Draft Genome of Tanacetum Coccineum: Genomic Comparison of Closely Related Tanacetum-Family Plants.</title>
        <authorList>
            <person name="Yamashiro T."/>
            <person name="Shiraishi A."/>
            <person name="Nakayama K."/>
            <person name="Satake H."/>
        </authorList>
    </citation>
    <scope>NUCLEOTIDE SEQUENCE</scope>
</reference>
<evidence type="ECO:0000256" key="1">
    <source>
        <dbReference type="SAM" id="MobiDB-lite"/>
    </source>
</evidence>
<dbReference type="EMBL" id="BQNB010009235">
    <property type="protein sequence ID" value="GJS60643.1"/>
    <property type="molecule type" value="Genomic_DNA"/>
</dbReference>
<comment type="caution">
    <text evidence="2">The sequence shown here is derived from an EMBL/GenBank/DDBJ whole genome shotgun (WGS) entry which is preliminary data.</text>
</comment>
<accession>A0ABQ4X5Z5</accession>
<reference evidence="2" key="2">
    <citation type="submission" date="2022-01" db="EMBL/GenBank/DDBJ databases">
        <authorList>
            <person name="Yamashiro T."/>
            <person name="Shiraishi A."/>
            <person name="Satake H."/>
            <person name="Nakayama K."/>
        </authorList>
    </citation>
    <scope>NUCLEOTIDE SEQUENCE</scope>
</reference>
<gene>
    <name evidence="2" type="ORF">Tco_0655427</name>
</gene>
<keyword evidence="3" id="KW-1185">Reference proteome</keyword>
<dbReference type="Proteomes" id="UP001151760">
    <property type="component" value="Unassembled WGS sequence"/>
</dbReference>
<evidence type="ECO:0000313" key="3">
    <source>
        <dbReference type="Proteomes" id="UP001151760"/>
    </source>
</evidence>
<protein>
    <submittedName>
        <fullName evidence="2">Uncharacterized protein</fullName>
    </submittedName>
</protein>
<proteinExistence type="predicted"/>
<organism evidence="2 3">
    <name type="scientific">Tanacetum coccineum</name>
    <dbReference type="NCBI Taxonomy" id="301880"/>
    <lineage>
        <taxon>Eukaryota</taxon>
        <taxon>Viridiplantae</taxon>
        <taxon>Streptophyta</taxon>
        <taxon>Embryophyta</taxon>
        <taxon>Tracheophyta</taxon>
        <taxon>Spermatophyta</taxon>
        <taxon>Magnoliopsida</taxon>
        <taxon>eudicotyledons</taxon>
        <taxon>Gunneridae</taxon>
        <taxon>Pentapetalae</taxon>
        <taxon>asterids</taxon>
        <taxon>campanulids</taxon>
        <taxon>Asterales</taxon>
        <taxon>Asteraceae</taxon>
        <taxon>Asteroideae</taxon>
        <taxon>Anthemideae</taxon>
        <taxon>Anthemidinae</taxon>
        <taxon>Tanacetum</taxon>
    </lineage>
</organism>
<feature type="region of interest" description="Disordered" evidence="1">
    <location>
        <begin position="346"/>
        <end position="365"/>
    </location>
</feature>